<feature type="region of interest" description="Disordered" evidence="5">
    <location>
        <begin position="1"/>
        <end position="28"/>
    </location>
</feature>
<keyword evidence="3" id="KW-0862">Zinc</keyword>
<dbReference type="InterPro" id="IPR007527">
    <property type="entry name" value="Znf_SWIM"/>
</dbReference>
<dbReference type="InterPro" id="IPR018289">
    <property type="entry name" value="MULE_transposase_dom"/>
</dbReference>
<reference evidence="8" key="1">
    <citation type="submission" date="2025-08" db="UniProtKB">
        <authorList>
            <consortium name="RefSeq"/>
        </authorList>
    </citation>
    <scope>IDENTIFICATION</scope>
    <source>
        <strain evidence="8">OHB3-1</strain>
    </source>
</reference>
<dbReference type="Pfam" id="PF10551">
    <property type="entry name" value="MULE"/>
    <property type="match status" value="1"/>
</dbReference>
<keyword evidence="7" id="KW-1185">Reference proteome</keyword>
<dbReference type="GeneID" id="111025530"/>
<sequence length="522" mass="59980">MGSRSRYIPIRSSPSSSNKRRRRRTSESDLNIGEIDKINLMCTVNREYKASRSTKSKFVVRCIDNTCNWRVAAHSVGKSSIFCTSKYVDAHTCTIDTVNHDHKQASSWVVANLIKDRVARTSRIYKIKHIKEDVREEFRVNISYDKAHRARELAYAIVRGRSEDSYMHLHAYGKAIKIENPGTIFHIETEGEVQRSATNRCAMDGNNQIYPLAFAIVDNESDASWKWFMKNLKDMIGHPPELVFISDRHDAAYAYRKSQFTYYWNQILSVGSGSLAKYLQEIGVERWARCYQVGRRYENMTTNSAESVNVLLREAIELPITKIVEFIRDLLQRWFHVRRTHWSTQNTSHSDYAEEQLALQFEKSRRYTVKPVDWCMFHVEDGGLDGTVDLNARTCTCMEFQYMGIPCSHAIAAARHKNINCHTLIDPCYSVDSLISAYAEPILPIGHMSEWKRPANYQHIPVQPPGLVKRAGRRRTQQIASTGERRVVNKCSRCRTSGHNRQTCTNPITMARTSACIYGGTV</sequence>
<keyword evidence="1" id="KW-0479">Metal-binding</keyword>
<evidence type="ECO:0000256" key="2">
    <source>
        <dbReference type="ARBA" id="ARBA00022771"/>
    </source>
</evidence>
<protein>
    <submittedName>
        <fullName evidence="8">Uncharacterized protein LOC111025530</fullName>
    </submittedName>
</protein>
<evidence type="ECO:0000313" key="8">
    <source>
        <dbReference type="RefSeq" id="XP_022159086.1"/>
    </source>
</evidence>
<dbReference type="InterPro" id="IPR006564">
    <property type="entry name" value="Znf_PMZ"/>
</dbReference>
<dbReference type="KEGG" id="mcha:111025530"/>
<dbReference type="Pfam" id="PF04434">
    <property type="entry name" value="SWIM"/>
    <property type="match status" value="1"/>
</dbReference>
<evidence type="ECO:0000313" key="7">
    <source>
        <dbReference type="Proteomes" id="UP000504603"/>
    </source>
</evidence>
<name>A0A6J1E2V3_MOMCH</name>
<dbReference type="Proteomes" id="UP000504603">
    <property type="component" value="Unplaced"/>
</dbReference>
<dbReference type="AlphaFoldDB" id="A0A6J1E2V3"/>
<feature type="domain" description="SWIM-type" evidence="6">
    <location>
        <begin position="386"/>
        <end position="418"/>
    </location>
</feature>
<proteinExistence type="predicted"/>
<dbReference type="PANTHER" id="PTHR31973">
    <property type="entry name" value="POLYPROTEIN, PUTATIVE-RELATED"/>
    <property type="match status" value="1"/>
</dbReference>
<dbReference type="RefSeq" id="XP_022159086.1">
    <property type="nucleotide sequence ID" value="XM_022303394.1"/>
</dbReference>
<evidence type="ECO:0000256" key="4">
    <source>
        <dbReference type="PROSITE-ProRule" id="PRU00325"/>
    </source>
</evidence>
<dbReference type="OrthoDB" id="1895122at2759"/>
<dbReference type="PROSITE" id="PS50966">
    <property type="entry name" value="ZF_SWIM"/>
    <property type="match status" value="1"/>
</dbReference>
<evidence type="ECO:0000256" key="3">
    <source>
        <dbReference type="ARBA" id="ARBA00022833"/>
    </source>
</evidence>
<gene>
    <name evidence="8" type="primary">LOC111025530</name>
</gene>
<dbReference type="PANTHER" id="PTHR31973:SF187">
    <property type="entry name" value="MUTATOR TRANSPOSASE MUDRA PROTEIN"/>
    <property type="match status" value="1"/>
</dbReference>
<evidence type="ECO:0000256" key="5">
    <source>
        <dbReference type="SAM" id="MobiDB-lite"/>
    </source>
</evidence>
<accession>A0A6J1E2V3</accession>
<keyword evidence="2 4" id="KW-0863">Zinc-finger</keyword>
<dbReference type="GO" id="GO:0008270">
    <property type="term" value="F:zinc ion binding"/>
    <property type="evidence" value="ECO:0007669"/>
    <property type="project" value="UniProtKB-KW"/>
</dbReference>
<evidence type="ECO:0000256" key="1">
    <source>
        <dbReference type="ARBA" id="ARBA00022723"/>
    </source>
</evidence>
<feature type="compositionally biased region" description="Low complexity" evidence="5">
    <location>
        <begin position="1"/>
        <end position="17"/>
    </location>
</feature>
<evidence type="ECO:0000259" key="6">
    <source>
        <dbReference type="PROSITE" id="PS50966"/>
    </source>
</evidence>
<dbReference type="SMART" id="SM00575">
    <property type="entry name" value="ZnF_PMZ"/>
    <property type="match status" value="1"/>
</dbReference>
<organism evidence="7 8">
    <name type="scientific">Momordica charantia</name>
    <name type="common">Bitter gourd</name>
    <name type="synonym">Balsam pear</name>
    <dbReference type="NCBI Taxonomy" id="3673"/>
    <lineage>
        <taxon>Eukaryota</taxon>
        <taxon>Viridiplantae</taxon>
        <taxon>Streptophyta</taxon>
        <taxon>Embryophyta</taxon>
        <taxon>Tracheophyta</taxon>
        <taxon>Spermatophyta</taxon>
        <taxon>Magnoliopsida</taxon>
        <taxon>eudicotyledons</taxon>
        <taxon>Gunneridae</taxon>
        <taxon>Pentapetalae</taxon>
        <taxon>rosids</taxon>
        <taxon>fabids</taxon>
        <taxon>Cucurbitales</taxon>
        <taxon>Cucurbitaceae</taxon>
        <taxon>Momordiceae</taxon>
        <taxon>Momordica</taxon>
    </lineage>
</organism>